<name>A0ABD3CDS9_9LAMI</name>
<dbReference type="GO" id="GO:0043139">
    <property type="term" value="F:5'-3' DNA helicase activity"/>
    <property type="evidence" value="ECO:0007669"/>
    <property type="project" value="UniProtKB-EC"/>
</dbReference>
<evidence type="ECO:0000256" key="1">
    <source>
        <dbReference type="RuleBase" id="RU363044"/>
    </source>
</evidence>
<gene>
    <name evidence="3" type="ORF">CASFOL_028569</name>
</gene>
<dbReference type="GO" id="GO:0006310">
    <property type="term" value="P:DNA recombination"/>
    <property type="evidence" value="ECO:0007669"/>
    <property type="project" value="UniProtKB-KW"/>
</dbReference>
<keyword evidence="1" id="KW-0234">DNA repair</keyword>
<comment type="similarity">
    <text evidence="1">Belongs to the helicase family.</text>
</comment>
<keyword evidence="1" id="KW-0233">DNA recombination</keyword>
<dbReference type="InterPro" id="IPR010285">
    <property type="entry name" value="DNA_helicase_pif1-like_DEAD"/>
</dbReference>
<evidence type="ECO:0000259" key="2">
    <source>
        <dbReference type="Pfam" id="PF05970"/>
    </source>
</evidence>
<keyword evidence="1" id="KW-0347">Helicase</keyword>
<keyword evidence="4" id="KW-1185">Reference proteome</keyword>
<accession>A0ABD3CDS9</accession>
<proteinExistence type="inferred from homology"/>
<sequence>MSWLSRMRLQNPGIGRLAYVHPASGELFYLRILLSHRCGCRSFTDIRTVGNVVHDTYRSACDSLGLLGDDREWLSAFVESSSWATSSELRVLFVHLLLFCEVSQPLLFWDTQWKGMGDDIRLRLTSQVSSLNCFINDDEPSMGKIVLAVAASGIASLLLPAGRTAHSRFKIPINLTDESMCHAKKGTHLAELLMQTVLIIWDEAPMSDRRCFECLDRTLRDITDNSS</sequence>
<dbReference type="GO" id="GO:0016787">
    <property type="term" value="F:hydrolase activity"/>
    <property type="evidence" value="ECO:0007669"/>
    <property type="project" value="UniProtKB-KW"/>
</dbReference>
<comment type="caution">
    <text evidence="3">The sequence shown here is derived from an EMBL/GenBank/DDBJ whole genome shotgun (WGS) entry which is preliminary data.</text>
</comment>
<dbReference type="PANTHER" id="PTHR10492">
    <property type="match status" value="1"/>
</dbReference>
<dbReference type="Proteomes" id="UP001632038">
    <property type="component" value="Unassembled WGS sequence"/>
</dbReference>
<comment type="catalytic activity">
    <reaction evidence="1">
        <text>ATP + H2O = ADP + phosphate + H(+)</text>
        <dbReference type="Rhea" id="RHEA:13065"/>
        <dbReference type="ChEBI" id="CHEBI:15377"/>
        <dbReference type="ChEBI" id="CHEBI:15378"/>
        <dbReference type="ChEBI" id="CHEBI:30616"/>
        <dbReference type="ChEBI" id="CHEBI:43474"/>
        <dbReference type="ChEBI" id="CHEBI:456216"/>
        <dbReference type="EC" id="5.6.2.3"/>
    </reaction>
</comment>
<keyword evidence="1" id="KW-0378">Hydrolase</keyword>
<dbReference type="Pfam" id="PF05970">
    <property type="entry name" value="PIF1"/>
    <property type="match status" value="1"/>
</dbReference>
<feature type="domain" description="DNA helicase Pif1-like DEAD-box helicase" evidence="2">
    <location>
        <begin position="141"/>
        <end position="225"/>
    </location>
</feature>
<keyword evidence="1" id="KW-0227">DNA damage</keyword>
<dbReference type="PANTHER" id="PTHR10492:SF96">
    <property type="entry name" value="ATP-DEPENDENT DNA HELICASE"/>
    <property type="match status" value="1"/>
</dbReference>
<keyword evidence="1" id="KW-0067">ATP-binding</keyword>
<comment type="cofactor">
    <cofactor evidence="1">
        <name>Mg(2+)</name>
        <dbReference type="ChEBI" id="CHEBI:18420"/>
    </cofactor>
</comment>
<dbReference type="EMBL" id="JAVIJP010000039">
    <property type="protein sequence ID" value="KAL3627206.1"/>
    <property type="molecule type" value="Genomic_DNA"/>
</dbReference>
<keyword evidence="1" id="KW-0547">Nucleotide-binding</keyword>
<dbReference type="AlphaFoldDB" id="A0ABD3CDS9"/>
<reference evidence="4" key="1">
    <citation type="journal article" date="2024" name="IScience">
        <title>Strigolactones Initiate the Formation of Haustorium-like Structures in Castilleja.</title>
        <authorList>
            <person name="Buerger M."/>
            <person name="Peterson D."/>
            <person name="Chory J."/>
        </authorList>
    </citation>
    <scope>NUCLEOTIDE SEQUENCE [LARGE SCALE GENOMIC DNA]</scope>
</reference>
<organism evidence="3 4">
    <name type="scientific">Castilleja foliolosa</name>
    <dbReference type="NCBI Taxonomy" id="1961234"/>
    <lineage>
        <taxon>Eukaryota</taxon>
        <taxon>Viridiplantae</taxon>
        <taxon>Streptophyta</taxon>
        <taxon>Embryophyta</taxon>
        <taxon>Tracheophyta</taxon>
        <taxon>Spermatophyta</taxon>
        <taxon>Magnoliopsida</taxon>
        <taxon>eudicotyledons</taxon>
        <taxon>Gunneridae</taxon>
        <taxon>Pentapetalae</taxon>
        <taxon>asterids</taxon>
        <taxon>lamiids</taxon>
        <taxon>Lamiales</taxon>
        <taxon>Orobanchaceae</taxon>
        <taxon>Pedicularideae</taxon>
        <taxon>Castillejinae</taxon>
        <taxon>Castilleja</taxon>
    </lineage>
</organism>
<protein>
    <recommendedName>
        <fullName evidence="1">ATP-dependent DNA helicase</fullName>
        <ecNumber evidence="1">5.6.2.3</ecNumber>
    </recommendedName>
</protein>
<dbReference type="GO" id="GO:0005524">
    <property type="term" value="F:ATP binding"/>
    <property type="evidence" value="ECO:0007669"/>
    <property type="project" value="UniProtKB-KW"/>
</dbReference>
<evidence type="ECO:0000313" key="3">
    <source>
        <dbReference type="EMBL" id="KAL3627206.1"/>
    </source>
</evidence>
<dbReference type="GO" id="GO:0006281">
    <property type="term" value="P:DNA repair"/>
    <property type="evidence" value="ECO:0007669"/>
    <property type="project" value="UniProtKB-KW"/>
</dbReference>
<dbReference type="EC" id="5.6.2.3" evidence="1"/>
<evidence type="ECO:0000313" key="4">
    <source>
        <dbReference type="Proteomes" id="UP001632038"/>
    </source>
</evidence>
<dbReference type="Gene3D" id="3.40.50.300">
    <property type="entry name" value="P-loop containing nucleotide triphosphate hydrolases"/>
    <property type="match status" value="1"/>
</dbReference>
<dbReference type="InterPro" id="IPR027417">
    <property type="entry name" value="P-loop_NTPase"/>
</dbReference>